<comment type="caution">
    <text evidence="2">The sequence shown here is derived from an EMBL/GenBank/DDBJ whole genome shotgun (WGS) entry which is preliminary data.</text>
</comment>
<feature type="compositionally biased region" description="Polar residues" evidence="1">
    <location>
        <begin position="518"/>
        <end position="527"/>
    </location>
</feature>
<dbReference type="OrthoDB" id="2757526at2759"/>
<dbReference type="AlphaFoldDB" id="A0A8K0UVW4"/>
<feature type="compositionally biased region" description="Low complexity" evidence="1">
    <location>
        <begin position="296"/>
        <end position="311"/>
    </location>
</feature>
<feature type="compositionally biased region" description="Basic and acidic residues" evidence="1">
    <location>
        <begin position="530"/>
        <end position="548"/>
    </location>
</feature>
<keyword evidence="3" id="KW-1185">Reference proteome</keyword>
<feature type="region of interest" description="Disordered" evidence="1">
    <location>
        <begin position="73"/>
        <end position="115"/>
    </location>
</feature>
<feature type="compositionally biased region" description="Basic and acidic residues" evidence="1">
    <location>
        <begin position="558"/>
        <end position="568"/>
    </location>
</feature>
<evidence type="ECO:0000256" key="1">
    <source>
        <dbReference type="SAM" id="MobiDB-lite"/>
    </source>
</evidence>
<feature type="region of interest" description="Disordered" evidence="1">
    <location>
        <begin position="407"/>
        <end position="464"/>
    </location>
</feature>
<reference evidence="2" key="1">
    <citation type="journal article" date="2021" name="New Phytol.">
        <title>Evolutionary innovations through gain and loss of genes in the ectomycorrhizal Boletales.</title>
        <authorList>
            <person name="Wu G."/>
            <person name="Miyauchi S."/>
            <person name="Morin E."/>
            <person name="Kuo A."/>
            <person name="Drula E."/>
            <person name="Varga T."/>
            <person name="Kohler A."/>
            <person name="Feng B."/>
            <person name="Cao Y."/>
            <person name="Lipzen A."/>
            <person name="Daum C."/>
            <person name="Hundley H."/>
            <person name="Pangilinan J."/>
            <person name="Johnson J."/>
            <person name="Barry K."/>
            <person name="LaButti K."/>
            <person name="Ng V."/>
            <person name="Ahrendt S."/>
            <person name="Min B."/>
            <person name="Choi I.G."/>
            <person name="Park H."/>
            <person name="Plett J.M."/>
            <person name="Magnuson J."/>
            <person name="Spatafora J.W."/>
            <person name="Nagy L.G."/>
            <person name="Henrissat B."/>
            <person name="Grigoriev I.V."/>
            <person name="Yang Z.L."/>
            <person name="Xu J."/>
            <person name="Martin F.M."/>
        </authorList>
    </citation>
    <scope>NUCLEOTIDE SEQUENCE</scope>
    <source>
        <strain evidence="2">KKN 215</strain>
    </source>
</reference>
<feature type="compositionally biased region" description="Low complexity" evidence="1">
    <location>
        <begin position="237"/>
        <end position="253"/>
    </location>
</feature>
<feature type="compositionally biased region" description="Basic and acidic residues" evidence="1">
    <location>
        <begin position="255"/>
        <end position="264"/>
    </location>
</feature>
<feature type="region of interest" description="Disordered" evidence="1">
    <location>
        <begin position="284"/>
        <end position="314"/>
    </location>
</feature>
<feature type="compositionally biased region" description="Low complexity" evidence="1">
    <location>
        <begin position="77"/>
        <end position="107"/>
    </location>
</feature>
<name>A0A8K0UVW4_9AGAR</name>
<organism evidence="2 3">
    <name type="scientific">Cristinia sonorae</name>
    <dbReference type="NCBI Taxonomy" id="1940300"/>
    <lineage>
        <taxon>Eukaryota</taxon>
        <taxon>Fungi</taxon>
        <taxon>Dikarya</taxon>
        <taxon>Basidiomycota</taxon>
        <taxon>Agaricomycotina</taxon>
        <taxon>Agaricomycetes</taxon>
        <taxon>Agaricomycetidae</taxon>
        <taxon>Agaricales</taxon>
        <taxon>Pleurotineae</taxon>
        <taxon>Stephanosporaceae</taxon>
        <taxon>Cristinia</taxon>
    </lineage>
</organism>
<protein>
    <submittedName>
        <fullName evidence="2">Uncharacterized protein</fullName>
    </submittedName>
</protein>
<feature type="region of interest" description="Disordered" evidence="1">
    <location>
        <begin position="338"/>
        <end position="387"/>
    </location>
</feature>
<proteinExistence type="predicted"/>
<feature type="region of interest" description="Disordered" evidence="1">
    <location>
        <begin position="1"/>
        <end position="57"/>
    </location>
</feature>
<dbReference type="Proteomes" id="UP000813824">
    <property type="component" value="Unassembled WGS sequence"/>
</dbReference>
<feature type="compositionally biased region" description="Basic and acidic residues" evidence="1">
    <location>
        <begin position="432"/>
        <end position="449"/>
    </location>
</feature>
<gene>
    <name evidence="2" type="ORF">BXZ70DRAFT_904117</name>
</gene>
<feature type="region of interest" description="Disordered" evidence="1">
    <location>
        <begin position="237"/>
        <end position="269"/>
    </location>
</feature>
<evidence type="ECO:0000313" key="2">
    <source>
        <dbReference type="EMBL" id="KAH8106051.1"/>
    </source>
</evidence>
<evidence type="ECO:0000313" key="3">
    <source>
        <dbReference type="Proteomes" id="UP000813824"/>
    </source>
</evidence>
<feature type="compositionally biased region" description="Low complexity" evidence="1">
    <location>
        <begin position="8"/>
        <end position="28"/>
    </location>
</feature>
<feature type="compositionally biased region" description="Low complexity" evidence="1">
    <location>
        <begin position="43"/>
        <end position="57"/>
    </location>
</feature>
<sequence>MQSEHHSSSALLSSLSVSPSSLPTQPLRKSPPPPKLDLDDCKPNYATTTTNTSSNASQNSGVAFVFTSSRTSRHVHPSPATATPISPSPLSSPGGTACSSNSSATTTRGVQPSRPSLPISHLAKHSQGALVARCVVGPSMRAAGFVPLAHNLHTADRRNTFPAIAAVPTPVEPPPFPPIMFFRTSMPTKNSSNTNEYTIGGRVHAQGLSTILGSPSAHESSSAASTSSSCSSIFSTPPSASTSLSTLPSLSLDPDSERGCKQDEVDTNTVYRLSSTTPPRLCSDVDGYPFPHTPPRKSSFSTTTTFSPRSSVSGASFTTASEGLLALSADASSHAIAGDNTRASRSRSHTAPAAPLVRKLPTPPSFRQTPAPPCSEPKFRPRDGDSSLTELCDCSPRAWVTLPDCSISKASPAPISNESRGRSRTHTGGVKGRNERDKRSEGGRQKDVECAPFSNSKRDPTSSGQAVFNLESNIDASNALLAEPSQHERPAILQSHPAESEEKSSEYWPRTRPLPAQTHHSYSSFTVPPTRDRDLTATPHHLGDREPDQQVPSLGTESGDHDHEYQRHKDTISRGICTLVQMHRDRDREQARQSEWEHTIQRNLDPQADKVKAGNNEELDLVLELEKDWEKSQKVTTIFYVHVLFLTQF</sequence>
<dbReference type="EMBL" id="JAEVFJ010000003">
    <property type="protein sequence ID" value="KAH8106051.1"/>
    <property type="molecule type" value="Genomic_DNA"/>
</dbReference>
<accession>A0A8K0UVW4</accession>
<feature type="region of interest" description="Disordered" evidence="1">
    <location>
        <begin position="488"/>
        <end position="568"/>
    </location>
</feature>